<dbReference type="GeneID" id="78296592"/>
<dbReference type="AlphaFoldDB" id="A0A2U1ALG7"/>
<sequence>MKTGNSCQKKAFLTLFGGMVIFCLCGFHSCNMETELYGSSLVQLTKRLENGCYRYDFHKTMVLAHPLRCRLVSRYDISKKYAGCMVWNGFEREIDHNLLGGEEYLELPVGTKMIFTSFFVDKPEGFGDFGNQSSEEYYFLEVMLPDKPEWDYNFVYFLGYNHKIVPGFWQIAGKLPEMEAFAPVDIEKIFPHGFWW</sequence>
<name>A0A2U1ALG7_9BACT</name>
<gene>
    <name evidence="2" type="ORF">C8D82_1311</name>
</gene>
<evidence type="ECO:0000313" key="2">
    <source>
        <dbReference type="EMBL" id="PVY37262.1"/>
    </source>
</evidence>
<protein>
    <submittedName>
        <fullName evidence="2">Uncharacterized protein</fullName>
    </submittedName>
</protein>
<dbReference type="EMBL" id="QEKH01000031">
    <property type="protein sequence ID" value="PVY37262.1"/>
    <property type="molecule type" value="Genomic_DNA"/>
</dbReference>
<evidence type="ECO:0000313" key="3">
    <source>
        <dbReference type="Proteomes" id="UP000245959"/>
    </source>
</evidence>
<proteinExistence type="predicted"/>
<feature type="transmembrane region" description="Helical" evidence="1">
    <location>
        <begin position="12"/>
        <end position="29"/>
    </location>
</feature>
<keyword evidence="1" id="KW-1133">Transmembrane helix</keyword>
<keyword evidence="1" id="KW-0812">Transmembrane</keyword>
<accession>A0A2U1ALG7</accession>
<evidence type="ECO:0000256" key="1">
    <source>
        <dbReference type="SAM" id="Phobius"/>
    </source>
</evidence>
<dbReference type="RefSeq" id="WP_133245238.1">
    <property type="nucleotide sequence ID" value="NZ_CAJKCJ010000014.1"/>
</dbReference>
<organism evidence="2 3">
    <name type="scientific">Victivallis vadensis</name>
    <dbReference type="NCBI Taxonomy" id="172901"/>
    <lineage>
        <taxon>Bacteria</taxon>
        <taxon>Pseudomonadati</taxon>
        <taxon>Lentisphaerota</taxon>
        <taxon>Lentisphaeria</taxon>
        <taxon>Victivallales</taxon>
        <taxon>Victivallaceae</taxon>
        <taxon>Victivallis</taxon>
    </lineage>
</organism>
<keyword evidence="1" id="KW-0472">Membrane</keyword>
<comment type="caution">
    <text evidence="2">The sequence shown here is derived from an EMBL/GenBank/DDBJ whole genome shotgun (WGS) entry which is preliminary data.</text>
</comment>
<reference evidence="2 3" key="1">
    <citation type="submission" date="2018-04" db="EMBL/GenBank/DDBJ databases">
        <title>Genomic Encyclopedia of Type Strains, Phase IV (KMG-IV): sequencing the most valuable type-strain genomes for metagenomic binning, comparative biology and taxonomic classification.</title>
        <authorList>
            <person name="Goeker M."/>
        </authorList>
    </citation>
    <scope>NUCLEOTIDE SEQUENCE [LARGE SCALE GENOMIC DNA]</scope>
    <source>
        <strain evidence="2 3">DSM 14823</strain>
    </source>
</reference>
<dbReference type="Proteomes" id="UP000245959">
    <property type="component" value="Unassembled WGS sequence"/>
</dbReference>
<keyword evidence="3" id="KW-1185">Reference proteome</keyword>